<evidence type="ECO:0000313" key="2">
    <source>
        <dbReference type="EMBL" id="KAG0248421.1"/>
    </source>
</evidence>
<evidence type="ECO:0000256" key="1">
    <source>
        <dbReference type="SAM" id="MobiDB-lite"/>
    </source>
</evidence>
<feature type="compositionally biased region" description="Basic residues" evidence="1">
    <location>
        <begin position="20"/>
        <end position="36"/>
    </location>
</feature>
<comment type="caution">
    <text evidence="2">The sequence shown here is derived from an EMBL/GenBank/DDBJ whole genome shotgun (WGS) entry which is preliminary data.</text>
</comment>
<proteinExistence type="predicted"/>
<feature type="region of interest" description="Disordered" evidence="1">
    <location>
        <begin position="1"/>
        <end position="49"/>
    </location>
</feature>
<dbReference type="AlphaFoldDB" id="A0AAD4H1G4"/>
<gene>
    <name evidence="2" type="ORF">BGZ95_008064</name>
</gene>
<evidence type="ECO:0000313" key="3">
    <source>
        <dbReference type="Proteomes" id="UP001194580"/>
    </source>
</evidence>
<protein>
    <submittedName>
        <fullName evidence="2">Uncharacterized protein</fullName>
    </submittedName>
</protein>
<accession>A0AAD4H1G4</accession>
<sequence length="92" mass="10874">NSEHYGVRYRRQYRDTSTNTHKHKHKHDSRTSKHTSKNINQSSTVASSKDYCPSHQYFIRYLYWNTTITSSLSFCYQTQPQVQALIQVGCLE</sequence>
<feature type="non-terminal residue" evidence="2">
    <location>
        <position position="1"/>
    </location>
</feature>
<dbReference type="EMBL" id="JAAAIL010004090">
    <property type="protein sequence ID" value="KAG0248421.1"/>
    <property type="molecule type" value="Genomic_DNA"/>
</dbReference>
<name>A0AAD4H1G4_9FUNG</name>
<feature type="compositionally biased region" description="Polar residues" evidence="1">
    <location>
        <begin position="37"/>
        <end position="47"/>
    </location>
</feature>
<reference evidence="2" key="1">
    <citation type="journal article" date="2020" name="Fungal Divers.">
        <title>Resolving the Mortierellaceae phylogeny through synthesis of multi-gene phylogenetics and phylogenomics.</title>
        <authorList>
            <person name="Vandepol N."/>
            <person name="Liber J."/>
            <person name="Desiro A."/>
            <person name="Na H."/>
            <person name="Kennedy M."/>
            <person name="Barry K."/>
            <person name="Grigoriev I.V."/>
            <person name="Miller A.N."/>
            <person name="O'Donnell K."/>
            <person name="Stajich J.E."/>
            <person name="Bonito G."/>
        </authorList>
    </citation>
    <scope>NUCLEOTIDE SEQUENCE</scope>
    <source>
        <strain evidence="2">NRRL 28262</strain>
    </source>
</reference>
<organism evidence="2 3">
    <name type="scientific">Linnemannia exigua</name>
    <dbReference type="NCBI Taxonomy" id="604196"/>
    <lineage>
        <taxon>Eukaryota</taxon>
        <taxon>Fungi</taxon>
        <taxon>Fungi incertae sedis</taxon>
        <taxon>Mucoromycota</taxon>
        <taxon>Mortierellomycotina</taxon>
        <taxon>Mortierellomycetes</taxon>
        <taxon>Mortierellales</taxon>
        <taxon>Mortierellaceae</taxon>
        <taxon>Linnemannia</taxon>
    </lineage>
</organism>
<dbReference type="Proteomes" id="UP001194580">
    <property type="component" value="Unassembled WGS sequence"/>
</dbReference>
<keyword evidence="3" id="KW-1185">Reference proteome</keyword>